<dbReference type="PATRIC" id="fig|1163745.3.peg.1627"/>
<comment type="cofactor">
    <cofactor evidence="1">
        <name>Mn(2+)</name>
        <dbReference type="ChEBI" id="CHEBI:29035"/>
    </cofactor>
</comment>
<reference evidence="5 6" key="1">
    <citation type="journal article" date="2013" name="PLoS ONE">
        <title>Sequence Divergence and Conservation in Genomes ofHelicobacter cetorum Strains from a Dolphin and a Whale.</title>
        <authorList>
            <person name="Kersulyte D."/>
            <person name="Rossi M."/>
            <person name="Berg D.E."/>
        </authorList>
    </citation>
    <scope>NUCLEOTIDE SEQUENCE [LARGE SCALE GENOMIC DNA]</scope>
    <source>
        <strain evidence="5 6">MIT 99-5656</strain>
    </source>
</reference>
<dbReference type="GO" id="GO:0006402">
    <property type="term" value="P:mRNA catabolic process"/>
    <property type="evidence" value="ECO:0007669"/>
    <property type="project" value="TreeGrafter"/>
</dbReference>
<dbReference type="NCBIfam" id="NF001938">
    <property type="entry name" value="PRK00714.1-5"/>
    <property type="match status" value="1"/>
</dbReference>
<dbReference type="HOGENOM" id="CLU_087195_3_0_7"/>
<dbReference type="HAMAP" id="MF_00298">
    <property type="entry name" value="Nudix_RppH"/>
    <property type="match status" value="1"/>
</dbReference>
<proteinExistence type="inferred from homology"/>
<dbReference type="OrthoDB" id="9810648at2"/>
<dbReference type="PANTHER" id="PTHR23114">
    <property type="entry name" value="M7GPPPN-MRNA HYDROLASE"/>
    <property type="match status" value="1"/>
</dbReference>
<dbReference type="InterPro" id="IPR022927">
    <property type="entry name" value="RppH"/>
</dbReference>
<dbReference type="STRING" id="1163745.HCD_07715"/>
<name>I0EUB1_HELCM</name>
<gene>
    <name evidence="3" type="primary">rppH</name>
    <name evidence="3" type="synonym">nudH</name>
    <name evidence="5" type="ordered locus">HCD_07715</name>
</gene>
<comment type="function">
    <text evidence="3">Accelerates the degradation of transcripts by removing pyrophosphate from the 5'-end of triphosphorylated RNA, leading to a more labile monophosphorylated state that can stimulate subsequent ribonuclease cleavage.</text>
</comment>
<dbReference type="EC" id="3.6.1.-" evidence="3"/>
<protein>
    <recommendedName>
        <fullName evidence="3">RNA pyrophosphohydrolase</fullName>
        <ecNumber evidence="3">3.6.1.-</ecNumber>
    </recommendedName>
    <alternativeName>
        <fullName evidence="3">(Di)nucleoside polyphosphate hydrolase</fullName>
    </alternativeName>
</protein>
<feature type="short sequence motif" description="Nudix box" evidence="3">
    <location>
        <begin position="43"/>
        <end position="64"/>
    </location>
</feature>
<evidence type="ECO:0000256" key="1">
    <source>
        <dbReference type="ARBA" id="ARBA00001936"/>
    </source>
</evidence>
<keyword evidence="2 3" id="KW-0378">Hydrolase</keyword>
<dbReference type="Proteomes" id="UP000005013">
    <property type="component" value="Chromosome"/>
</dbReference>
<dbReference type="Pfam" id="PF00293">
    <property type="entry name" value="NUDIX"/>
    <property type="match status" value="1"/>
</dbReference>
<dbReference type="PROSITE" id="PS51462">
    <property type="entry name" value="NUDIX"/>
    <property type="match status" value="1"/>
</dbReference>
<dbReference type="SUPFAM" id="SSF55811">
    <property type="entry name" value="Nudix"/>
    <property type="match status" value="1"/>
</dbReference>
<dbReference type="InterPro" id="IPR015797">
    <property type="entry name" value="NUDIX_hydrolase-like_dom_sf"/>
</dbReference>
<dbReference type="RefSeq" id="WP_014660009.1">
    <property type="nucleotide sequence ID" value="NC_017735.1"/>
</dbReference>
<comment type="similarity">
    <text evidence="3">Belongs to the Nudix hydrolase family. RppH subfamily.</text>
</comment>
<organism evidence="5 6">
    <name type="scientific">Helicobacter cetorum (strain ATCC BAA-540 / CCUG 52418 / MIT 99-5656)</name>
    <dbReference type="NCBI Taxonomy" id="1163745"/>
    <lineage>
        <taxon>Bacteria</taxon>
        <taxon>Pseudomonadati</taxon>
        <taxon>Campylobacterota</taxon>
        <taxon>Epsilonproteobacteria</taxon>
        <taxon>Campylobacterales</taxon>
        <taxon>Helicobacteraceae</taxon>
        <taxon>Helicobacter</taxon>
    </lineage>
</organism>
<dbReference type="EMBL" id="CP003481">
    <property type="protein sequence ID" value="AFI06530.1"/>
    <property type="molecule type" value="Genomic_DNA"/>
</dbReference>
<dbReference type="NCBIfam" id="NF001936">
    <property type="entry name" value="PRK00714.1-3"/>
    <property type="match status" value="1"/>
</dbReference>
<dbReference type="PROSITE" id="PS00893">
    <property type="entry name" value="NUDIX_BOX"/>
    <property type="match status" value="1"/>
</dbReference>
<comment type="cofactor">
    <cofactor evidence="3">
        <name>a divalent metal cation</name>
        <dbReference type="ChEBI" id="CHEBI:60240"/>
    </cofactor>
</comment>
<dbReference type="InterPro" id="IPR020084">
    <property type="entry name" value="NUDIX_hydrolase_CS"/>
</dbReference>
<accession>I0EUB1</accession>
<evidence type="ECO:0000313" key="6">
    <source>
        <dbReference type="Proteomes" id="UP000005013"/>
    </source>
</evidence>
<dbReference type="CDD" id="cd03671">
    <property type="entry name" value="NUDIX_Ap4A_hydrolase_plant_like"/>
    <property type="match status" value="1"/>
</dbReference>
<dbReference type="GO" id="GO:0034353">
    <property type="term" value="F:mRNA 5'-diphosphatase activity"/>
    <property type="evidence" value="ECO:0007669"/>
    <property type="project" value="TreeGrafter"/>
</dbReference>
<dbReference type="PRINTS" id="PR00502">
    <property type="entry name" value="NUDIXFAMILY"/>
</dbReference>
<dbReference type="Gene3D" id="3.90.79.10">
    <property type="entry name" value="Nucleoside Triphosphate Pyrophosphohydrolase"/>
    <property type="match status" value="1"/>
</dbReference>
<dbReference type="KEGG" id="hcm:HCD_07715"/>
<evidence type="ECO:0000256" key="3">
    <source>
        <dbReference type="HAMAP-Rule" id="MF_00298"/>
    </source>
</evidence>
<feature type="domain" description="Nudix hydrolase" evidence="4">
    <location>
        <begin position="6"/>
        <end position="148"/>
    </location>
</feature>
<keyword evidence="6" id="KW-1185">Reference proteome</keyword>
<evidence type="ECO:0000313" key="5">
    <source>
        <dbReference type="EMBL" id="AFI06530.1"/>
    </source>
</evidence>
<evidence type="ECO:0000256" key="2">
    <source>
        <dbReference type="ARBA" id="ARBA00022801"/>
    </source>
</evidence>
<dbReference type="GO" id="GO:0005737">
    <property type="term" value="C:cytoplasm"/>
    <property type="evidence" value="ECO:0007669"/>
    <property type="project" value="TreeGrafter"/>
</dbReference>
<dbReference type="AlphaFoldDB" id="I0EUB1"/>
<dbReference type="InterPro" id="IPR020476">
    <property type="entry name" value="Nudix_hydrolase"/>
</dbReference>
<dbReference type="eggNOG" id="COG0494">
    <property type="taxonomic scope" value="Bacteria"/>
</dbReference>
<dbReference type="PANTHER" id="PTHR23114:SF17">
    <property type="entry name" value="M7GPPPN-MRNA HYDROLASE"/>
    <property type="match status" value="1"/>
</dbReference>
<sequence length="158" mass="18657">MLHNKRYRPNVAAIIVSPSYPNTCEVFIAERVDIEGAWQFPQGGIDEGETPLEALYRELKEEIGTDKIEVLAQYPRWIAYDFPNNMEHKFYSFDGQKQRYFLVRLKHLESIDLNTHAPEFRAYQFIPLKDLLKKVAPFKRQVYRQVISHFKKEGYLGC</sequence>
<evidence type="ECO:0000259" key="4">
    <source>
        <dbReference type="PROSITE" id="PS51462"/>
    </source>
</evidence>
<dbReference type="InterPro" id="IPR000086">
    <property type="entry name" value="NUDIX_hydrolase_dom"/>
</dbReference>